<dbReference type="Proteomes" id="UP000000777">
    <property type="component" value="Chromosome"/>
</dbReference>
<dbReference type="KEGG" id="crp:CRP_006"/>
<dbReference type="HOGENOM" id="CLU_205736_0_0_6"/>
<sequence length="61" mass="7897">MFKFINRFLNLKKRYFYIFLINFFYFFNKCNFIKKKKIYKKIITKKFENYLLKLIIQKYAK</sequence>
<evidence type="ECO:0000313" key="3">
    <source>
        <dbReference type="Proteomes" id="UP000000777"/>
    </source>
</evidence>
<dbReference type="STRING" id="387662.CRP_006"/>
<keyword evidence="1" id="KW-0472">Membrane</keyword>
<accession>Q05FY4</accession>
<feature type="transmembrane region" description="Helical" evidence="1">
    <location>
        <begin position="15"/>
        <end position="33"/>
    </location>
</feature>
<dbReference type="RefSeq" id="WP_011672229.1">
    <property type="nucleotide sequence ID" value="NC_008512.1"/>
</dbReference>
<name>Q05FY4_CARRP</name>
<evidence type="ECO:0000256" key="1">
    <source>
        <dbReference type="SAM" id="Phobius"/>
    </source>
</evidence>
<evidence type="ECO:0000313" key="2">
    <source>
        <dbReference type="EMBL" id="BAF35037.1"/>
    </source>
</evidence>
<dbReference type="EMBL" id="AP009180">
    <property type="protein sequence ID" value="BAF35037.1"/>
    <property type="molecule type" value="Genomic_DNA"/>
</dbReference>
<dbReference type="SMR" id="Q05FY4"/>
<reference evidence="2 3" key="1">
    <citation type="journal article" date="2006" name="Science">
        <title>The 160-kilobase genome of the bacterial endosymbiont Carsonella.</title>
        <authorList>
            <person name="Nakabachi A."/>
            <person name="Yamashita A."/>
            <person name="Toh H."/>
            <person name="Ishikawa H."/>
            <person name="Dunbar H."/>
            <person name="Moran N."/>
            <person name="Hattori M."/>
        </authorList>
    </citation>
    <scope>NUCLEOTIDE SEQUENCE [LARGE SCALE GENOMIC DNA]</scope>
    <source>
        <strain evidence="2 3">PV</strain>
    </source>
</reference>
<proteinExistence type="predicted"/>
<dbReference type="AlphaFoldDB" id="Q05FY4"/>
<organism evidence="2 3">
    <name type="scientific">Carsonella ruddii (strain PV)</name>
    <dbReference type="NCBI Taxonomy" id="387662"/>
    <lineage>
        <taxon>Bacteria</taxon>
        <taxon>Pseudomonadati</taxon>
        <taxon>Pseudomonadota</taxon>
        <taxon>Gammaproteobacteria</taxon>
        <taxon>Oceanospirillales</taxon>
        <taxon>Halomonadaceae</taxon>
        <taxon>Zymobacter group</taxon>
        <taxon>Candidatus Carsonella</taxon>
    </lineage>
</organism>
<gene>
    <name evidence="2" type="ordered locus">CRP_006</name>
</gene>
<keyword evidence="1" id="KW-1133">Transmembrane helix</keyword>
<keyword evidence="1" id="KW-0812">Transmembrane</keyword>
<protein>
    <submittedName>
        <fullName evidence="2">Uncharacterized protein</fullName>
    </submittedName>
</protein>